<dbReference type="FunFam" id="3.30.200.20:FF:000178">
    <property type="entry name" value="serine/threonine-protein kinase PBS1-like"/>
    <property type="match status" value="1"/>
</dbReference>
<dbReference type="Gene3D" id="1.10.510.10">
    <property type="entry name" value="Transferase(Phosphotransferase) domain 1"/>
    <property type="match status" value="1"/>
</dbReference>
<dbReference type="InterPro" id="IPR017441">
    <property type="entry name" value="Protein_kinase_ATP_BS"/>
</dbReference>
<feature type="binding site" evidence="15">
    <location>
        <position position="376"/>
    </location>
    <ligand>
        <name>ATP</name>
        <dbReference type="ChEBI" id="CHEBI:30616"/>
    </ligand>
</feature>
<dbReference type="InterPro" id="IPR032872">
    <property type="entry name" value="WAK_assoc_C"/>
</dbReference>
<gene>
    <name evidence="19" type="ORF">SO802_019303</name>
</gene>
<dbReference type="GO" id="GO:0030247">
    <property type="term" value="F:polysaccharide binding"/>
    <property type="evidence" value="ECO:0007669"/>
    <property type="project" value="InterPro"/>
</dbReference>
<dbReference type="InterPro" id="IPR000719">
    <property type="entry name" value="Prot_kinase_dom"/>
</dbReference>
<evidence type="ECO:0000256" key="11">
    <source>
        <dbReference type="ARBA" id="ARBA00023136"/>
    </source>
</evidence>
<dbReference type="Gene3D" id="3.30.200.20">
    <property type="entry name" value="Phosphorylase Kinase, domain 1"/>
    <property type="match status" value="1"/>
</dbReference>
<evidence type="ECO:0000256" key="16">
    <source>
        <dbReference type="SAM" id="MobiDB-lite"/>
    </source>
</evidence>
<feature type="region of interest" description="Disordered" evidence="16">
    <location>
        <begin position="632"/>
        <end position="658"/>
    </location>
</feature>
<evidence type="ECO:0000256" key="7">
    <source>
        <dbReference type="ARBA" id="ARBA00022741"/>
    </source>
</evidence>
<evidence type="ECO:0000256" key="2">
    <source>
        <dbReference type="ARBA" id="ARBA00012513"/>
    </source>
</evidence>
<organism evidence="19 20">
    <name type="scientific">Lithocarpus litseifolius</name>
    <dbReference type="NCBI Taxonomy" id="425828"/>
    <lineage>
        <taxon>Eukaryota</taxon>
        <taxon>Viridiplantae</taxon>
        <taxon>Streptophyta</taxon>
        <taxon>Embryophyta</taxon>
        <taxon>Tracheophyta</taxon>
        <taxon>Spermatophyta</taxon>
        <taxon>Magnoliopsida</taxon>
        <taxon>eudicotyledons</taxon>
        <taxon>Gunneridae</taxon>
        <taxon>Pentapetalae</taxon>
        <taxon>rosids</taxon>
        <taxon>fabids</taxon>
        <taxon>Fagales</taxon>
        <taxon>Fagaceae</taxon>
        <taxon>Lithocarpus</taxon>
    </lineage>
</organism>
<evidence type="ECO:0000256" key="3">
    <source>
        <dbReference type="ARBA" id="ARBA00022527"/>
    </source>
</evidence>
<evidence type="ECO:0000256" key="1">
    <source>
        <dbReference type="ARBA" id="ARBA00004479"/>
    </source>
</evidence>
<evidence type="ECO:0000256" key="8">
    <source>
        <dbReference type="ARBA" id="ARBA00022777"/>
    </source>
</evidence>
<reference evidence="19 20" key="1">
    <citation type="submission" date="2024-01" db="EMBL/GenBank/DDBJ databases">
        <title>A telomere-to-telomere, gap-free genome of sweet tea (Lithocarpus litseifolius).</title>
        <authorList>
            <person name="Zhou J."/>
        </authorList>
    </citation>
    <scope>NUCLEOTIDE SEQUENCE [LARGE SCALE GENOMIC DNA]</scope>
    <source>
        <strain evidence="19">Zhou-2022a</strain>
        <tissue evidence="19">Leaf</tissue>
    </source>
</reference>
<protein>
    <recommendedName>
        <fullName evidence="2">non-specific serine/threonine protein kinase</fullName>
        <ecNumber evidence="2">2.7.11.1</ecNumber>
    </recommendedName>
</protein>
<dbReference type="SMART" id="SM00220">
    <property type="entry name" value="S_TKc"/>
    <property type="match status" value="1"/>
</dbReference>
<evidence type="ECO:0000256" key="15">
    <source>
        <dbReference type="PROSITE-ProRule" id="PRU10141"/>
    </source>
</evidence>
<dbReference type="GO" id="GO:0016020">
    <property type="term" value="C:membrane"/>
    <property type="evidence" value="ECO:0007669"/>
    <property type="project" value="UniProtKB-SubCell"/>
</dbReference>
<feature type="domain" description="Protein kinase" evidence="18">
    <location>
        <begin position="348"/>
        <end position="637"/>
    </location>
</feature>
<keyword evidence="20" id="KW-1185">Reference proteome</keyword>
<keyword evidence="5 17" id="KW-0812">Transmembrane</keyword>
<feature type="compositionally biased region" description="Polar residues" evidence="16">
    <location>
        <begin position="649"/>
        <end position="658"/>
    </location>
</feature>
<keyword evidence="10 17" id="KW-1133">Transmembrane helix</keyword>
<evidence type="ECO:0000256" key="17">
    <source>
        <dbReference type="SAM" id="Phobius"/>
    </source>
</evidence>
<keyword evidence="9 15" id="KW-0067">ATP-binding</keyword>
<dbReference type="Proteomes" id="UP001459277">
    <property type="component" value="Unassembled WGS sequence"/>
</dbReference>
<keyword evidence="4" id="KW-0808">Transferase</keyword>
<evidence type="ECO:0000256" key="5">
    <source>
        <dbReference type="ARBA" id="ARBA00022692"/>
    </source>
</evidence>
<keyword evidence="7 15" id="KW-0547">Nucleotide-binding</keyword>
<comment type="subcellular location">
    <subcellularLocation>
        <location evidence="1">Membrane</location>
        <topology evidence="1">Single-pass type I membrane protein</topology>
    </subcellularLocation>
</comment>
<accession>A0AAW2CRS0</accession>
<dbReference type="InterPro" id="IPR011009">
    <property type="entry name" value="Kinase-like_dom_sf"/>
</dbReference>
<dbReference type="FunFam" id="1.10.510.10:FF:000590">
    <property type="entry name" value="PR5-like receptor kinase"/>
    <property type="match status" value="1"/>
</dbReference>
<feature type="transmembrane region" description="Helical" evidence="17">
    <location>
        <begin position="279"/>
        <end position="301"/>
    </location>
</feature>
<keyword evidence="6" id="KW-0732">Signal</keyword>
<sequence>MRGHDPSQEMNSWLLSSSPNSLVYSFFIFFIFINNIHLSLCKDDSSSSCSKNIFSCGNISNIGFPFWGENYNGCGYPGLKLNCVENVPTMEIMDVTYRVLDVNLSTQILTIRREDYLTGFCSPKFTNTTLDPTLFDFGNGFFQNLTLTYGCALSSIAQPTQLTCSTTTGSLFDVHMKAGALGPDENCERSVIIPVRYNQSFDTLDWSKLEQSMKEGFDVKLKVDSSACNNCTKANGVCGYDLKLNQVTCDYSQSKPGVEPQAKPGFRGLSFVQTPKFKILIGSSAGVVGIMVLSAVIICYLRREQLSSMVMMTKKNTTENQYAKEFIKNQGSLQPKRYSYSEIKKMTNSFKEKLGQGGYGSVYKGKLLDGRLVAVKVIKELKGSGEEFINEVASISRTSHVNIVTLLGYCYGTSKRALVYEFMPKGSLDKLISNQGPSGTNCQLEREALFQIAVGVARGLEYLHRGCSIRILHFDIKPQNILLDEDLCPKISDFGLARLCQRKDSIVSMLGTRGTIGYIAPEVFSRGFGGVSYKADVYSYGMLVLEMLGKRKNLDVGVSHTSEKYFPDWIYQELNLVENVGNNIEMAEEVEEMEWKMILVSLWCIQSAPTDRPSMTKVVEMLEGRLQSIEIPPKPFLSSPKMSPPKMSIQNSSTSSFT</sequence>
<evidence type="ECO:0000256" key="10">
    <source>
        <dbReference type="ARBA" id="ARBA00022989"/>
    </source>
</evidence>
<keyword evidence="8" id="KW-0418">Kinase</keyword>
<dbReference type="PROSITE" id="PS00107">
    <property type="entry name" value="PROTEIN_KINASE_ATP"/>
    <property type="match status" value="1"/>
</dbReference>
<evidence type="ECO:0000256" key="9">
    <source>
        <dbReference type="ARBA" id="ARBA00022840"/>
    </source>
</evidence>
<evidence type="ECO:0000256" key="13">
    <source>
        <dbReference type="ARBA" id="ARBA00047899"/>
    </source>
</evidence>
<name>A0AAW2CRS0_9ROSI</name>
<keyword evidence="11 17" id="KW-0472">Membrane</keyword>
<feature type="compositionally biased region" description="Low complexity" evidence="16">
    <location>
        <begin position="636"/>
        <end position="648"/>
    </location>
</feature>
<evidence type="ECO:0000256" key="14">
    <source>
        <dbReference type="ARBA" id="ARBA00048679"/>
    </source>
</evidence>
<evidence type="ECO:0000259" key="18">
    <source>
        <dbReference type="PROSITE" id="PS50011"/>
    </source>
</evidence>
<dbReference type="InterPro" id="IPR008271">
    <property type="entry name" value="Ser/Thr_kinase_AS"/>
</dbReference>
<dbReference type="PROSITE" id="PS50011">
    <property type="entry name" value="PROTEIN_KINASE_DOM"/>
    <property type="match status" value="1"/>
</dbReference>
<dbReference type="PROSITE" id="PS00108">
    <property type="entry name" value="PROTEIN_KINASE_ST"/>
    <property type="match status" value="1"/>
</dbReference>
<dbReference type="SUPFAM" id="SSF56112">
    <property type="entry name" value="Protein kinase-like (PK-like)"/>
    <property type="match status" value="1"/>
</dbReference>
<dbReference type="GO" id="GO:0004674">
    <property type="term" value="F:protein serine/threonine kinase activity"/>
    <property type="evidence" value="ECO:0007669"/>
    <property type="project" value="UniProtKB-KW"/>
</dbReference>
<dbReference type="PANTHER" id="PTHR27009">
    <property type="entry name" value="RUST RESISTANCE KINASE LR10-RELATED"/>
    <property type="match status" value="1"/>
</dbReference>
<evidence type="ECO:0000256" key="6">
    <source>
        <dbReference type="ARBA" id="ARBA00022729"/>
    </source>
</evidence>
<evidence type="ECO:0000313" key="20">
    <source>
        <dbReference type="Proteomes" id="UP001459277"/>
    </source>
</evidence>
<dbReference type="EMBL" id="JAZDWU010000006">
    <property type="protein sequence ID" value="KAK9999700.1"/>
    <property type="molecule type" value="Genomic_DNA"/>
</dbReference>
<evidence type="ECO:0000256" key="4">
    <source>
        <dbReference type="ARBA" id="ARBA00022679"/>
    </source>
</evidence>
<keyword evidence="3" id="KW-0723">Serine/threonine-protein kinase</keyword>
<comment type="catalytic activity">
    <reaction evidence="13">
        <text>L-threonyl-[protein] + ATP = O-phospho-L-threonyl-[protein] + ADP + H(+)</text>
        <dbReference type="Rhea" id="RHEA:46608"/>
        <dbReference type="Rhea" id="RHEA-COMP:11060"/>
        <dbReference type="Rhea" id="RHEA-COMP:11605"/>
        <dbReference type="ChEBI" id="CHEBI:15378"/>
        <dbReference type="ChEBI" id="CHEBI:30013"/>
        <dbReference type="ChEBI" id="CHEBI:30616"/>
        <dbReference type="ChEBI" id="CHEBI:61977"/>
        <dbReference type="ChEBI" id="CHEBI:456216"/>
        <dbReference type="EC" id="2.7.11.1"/>
    </reaction>
</comment>
<dbReference type="EC" id="2.7.11.1" evidence="2"/>
<dbReference type="Pfam" id="PF13947">
    <property type="entry name" value="GUB_WAK_bind"/>
    <property type="match status" value="1"/>
</dbReference>
<dbReference type="InterPro" id="IPR045874">
    <property type="entry name" value="LRK10/LRL21-25-like"/>
</dbReference>
<evidence type="ECO:0000256" key="12">
    <source>
        <dbReference type="ARBA" id="ARBA00023180"/>
    </source>
</evidence>
<feature type="transmembrane region" description="Helical" evidence="17">
    <location>
        <begin position="21"/>
        <end position="40"/>
    </location>
</feature>
<evidence type="ECO:0000313" key="19">
    <source>
        <dbReference type="EMBL" id="KAK9999700.1"/>
    </source>
</evidence>
<keyword evidence="12" id="KW-0325">Glycoprotein</keyword>
<comment type="caution">
    <text evidence="19">The sequence shown here is derived from an EMBL/GenBank/DDBJ whole genome shotgun (WGS) entry which is preliminary data.</text>
</comment>
<comment type="catalytic activity">
    <reaction evidence="14">
        <text>L-seryl-[protein] + ATP = O-phospho-L-seryl-[protein] + ADP + H(+)</text>
        <dbReference type="Rhea" id="RHEA:17989"/>
        <dbReference type="Rhea" id="RHEA-COMP:9863"/>
        <dbReference type="Rhea" id="RHEA-COMP:11604"/>
        <dbReference type="ChEBI" id="CHEBI:15378"/>
        <dbReference type="ChEBI" id="CHEBI:29999"/>
        <dbReference type="ChEBI" id="CHEBI:30616"/>
        <dbReference type="ChEBI" id="CHEBI:83421"/>
        <dbReference type="ChEBI" id="CHEBI:456216"/>
        <dbReference type="EC" id="2.7.11.1"/>
    </reaction>
</comment>
<dbReference type="Pfam" id="PF00069">
    <property type="entry name" value="Pkinase"/>
    <property type="match status" value="1"/>
</dbReference>
<dbReference type="InterPro" id="IPR025287">
    <property type="entry name" value="WAK_GUB"/>
</dbReference>
<proteinExistence type="predicted"/>
<dbReference type="AlphaFoldDB" id="A0AAW2CRS0"/>
<dbReference type="GO" id="GO:0005524">
    <property type="term" value="F:ATP binding"/>
    <property type="evidence" value="ECO:0007669"/>
    <property type="project" value="UniProtKB-UniRule"/>
</dbReference>
<dbReference type="Pfam" id="PF14380">
    <property type="entry name" value="WAK_assoc"/>
    <property type="match status" value="1"/>
</dbReference>